<feature type="region of interest" description="Disordered" evidence="1">
    <location>
        <begin position="403"/>
        <end position="475"/>
    </location>
</feature>
<dbReference type="SUPFAM" id="SSF140383">
    <property type="entry name" value="BSD domain-like"/>
    <property type="match status" value="1"/>
</dbReference>
<dbReference type="InterPro" id="IPR005607">
    <property type="entry name" value="BSD_dom"/>
</dbReference>
<reference evidence="3" key="2">
    <citation type="submission" date="2017-01" db="EMBL/GenBank/DDBJ databases">
        <authorList>
            <person name="Mah S.A."/>
            <person name="Swanson W.J."/>
            <person name="Moy G.W."/>
            <person name="Vacquier V.D."/>
        </authorList>
    </citation>
    <scope>NUCLEOTIDE SEQUENCE [LARGE SCALE GENOMIC DNA]</scope>
    <source>
        <strain evidence="3">ID-206-W2</strain>
    </source>
</reference>
<evidence type="ECO:0000313" key="3">
    <source>
        <dbReference type="EMBL" id="OMJ16379.1"/>
    </source>
</evidence>
<proteinExistence type="predicted"/>
<comment type="caution">
    <text evidence="3">The sequence shown here is derived from an EMBL/GenBank/DDBJ whole genome shotgun (WGS) entry which is preliminary data.</text>
</comment>
<dbReference type="InterPro" id="IPR035925">
    <property type="entry name" value="BSD_dom_sf"/>
</dbReference>
<dbReference type="OrthoDB" id="73788at2759"/>
<keyword evidence="5" id="KW-1185">Reference proteome</keyword>
<gene>
    <name evidence="4" type="ORF">AYI69_g4929</name>
    <name evidence="3" type="ORF">AYI69_g7858</name>
</gene>
<feature type="compositionally biased region" description="Polar residues" evidence="1">
    <location>
        <begin position="7"/>
        <end position="19"/>
    </location>
</feature>
<name>A0A1R1XP25_9FUNG</name>
<sequence length="475" mass="52950">MGKVSNDKNNNTQIAENDVSSSQTSVESNSSQPKQSLPEDANSASTNQDNTSSKNPDVGTNEEKQDTNLVVVPEESENHLDSKTKGGSNESSSFFGFSSIWGSKISSSLTIDNIVNQVKIGSQNLAQDCIEDFTDISQFLKSGVKVASQNINKGYQNLKQELEESKKSSPEVQIDERGIPIVAEKQDFDKVQENISEAAELINSSTASGIEAITNIASKLNKPSVVGEQNSGPGISEFLSEGKKDFENILSGIKGNFNKETIELQKKKISVFVQKIGTDLDQLTKKAISITSPDTDTKNTTNTFSLINVVELKNTESQKNYPIPLQGEAVIIQFNEFIKDYTHNKEVESVLEDKDVKKLYQSLVPKQISEVDFWTRYSFRIWQFDNENERKKKLVRELESANNDDDFDWDMDDDEKESTSIEIINAEEVRDKNSANGSSEVASENTKKKEKNSSNKHSKKKVEDNKDSDDSDSWE</sequence>
<dbReference type="EMBL" id="LSSM01003922">
    <property type="protein sequence ID" value="OMJ16379.1"/>
    <property type="molecule type" value="Genomic_DNA"/>
</dbReference>
<dbReference type="PROSITE" id="PS50858">
    <property type="entry name" value="BSD"/>
    <property type="match status" value="1"/>
</dbReference>
<dbReference type="AlphaFoldDB" id="A0A1R1XP25"/>
<evidence type="ECO:0000313" key="5">
    <source>
        <dbReference type="Proteomes" id="UP000187429"/>
    </source>
</evidence>
<feature type="compositionally biased region" description="Acidic residues" evidence="1">
    <location>
        <begin position="403"/>
        <end position="416"/>
    </location>
</feature>
<reference evidence="5" key="1">
    <citation type="submission" date="2017-01" db="EMBL/GenBank/DDBJ databases">
        <authorList>
            <person name="Wang Y."/>
            <person name="White M."/>
            <person name="Kvist S."/>
            <person name="Moncalvo J.-M."/>
        </authorList>
    </citation>
    <scope>NUCLEOTIDE SEQUENCE [LARGE SCALE GENOMIC DNA]</scope>
    <source>
        <strain evidence="5">ID-206-W2</strain>
    </source>
</reference>
<feature type="compositionally biased region" description="Low complexity" evidence="1">
    <location>
        <begin position="20"/>
        <end position="31"/>
    </location>
</feature>
<dbReference type="Proteomes" id="UP000187429">
    <property type="component" value="Unassembled WGS sequence"/>
</dbReference>
<dbReference type="Pfam" id="PF03909">
    <property type="entry name" value="BSD"/>
    <property type="match status" value="1"/>
</dbReference>
<evidence type="ECO:0000313" key="4">
    <source>
        <dbReference type="EMBL" id="OMJ23558.1"/>
    </source>
</evidence>
<feature type="domain" description="BSD" evidence="2">
    <location>
        <begin position="345"/>
        <end position="385"/>
    </location>
</feature>
<evidence type="ECO:0000259" key="2">
    <source>
        <dbReference type="PROSITE" id="PS50858"/>
    </source>
</evidence>
<accession>A0A1R1XP25</accession>
<dbReference type="Gene3D" id="1.10.3970.10">
    <property type="entry name" value="BSD domain"/>
    <property type="match status" value="1"/>
</dbReference>
<dbReference type="SMART" id="SM00751">
    <property type="entry name" value="BSD"/>
    <property type="match status" value="1"/>
</dbReference>
<feature type="region of interest" description="Disordered" evidence="1">
    <location>
        <begin position="1"/>
        <end position="90"/>
    </location>
</feature>
<feature type="compositionally biased region" description="Polar residues" evidence="1">
    <location>
        <begin position="42"/>
        <end position="55"/>
    </location>
</feature>
<feature type="compositionally biased region" description="Acidic residues" evidence="1">
    <location>
        <begin position="466"/>
        <end position="475"/>
    </location>
</feature>
<evidence type="ECO:0000256" key="1">
    <source>
        <dbReference type="SAM" id="MobiDB-lite"/>
    </source>
</evidence>
<dbReference type="EMBL" id="LSSM01002007">
    <property type="protein sequence ID" value="OMJ23558.1"/>
    <property type="molecule type" value="Genomic_DNA"/>
</dbReference>
<protein>
    <recommendedName>
        <fullName evidence="2">BSD domain-containing protein</fullName>
    </recommendedName>
</protein>
<organism evidence="3 5">
    <name type="scientific">Smittium culicis</name>
    <dbReference type="NCBI Taxonomy" id="133412"/>
    <lineage>
        <taxon>Eukaryota</taxon>
        <taxon>Fungi</taxon>
        <taxon>Fungi incertae sedis</taxon>
        <taxon>Zoopagomycota</taxon>
        <taxon>Kickxellomycotina</taxon>
        <taxon>Harpellomycetes</taxon>
        <taxon>Harpellales</taxon>
        <taxon>Legeriomycetaceae</taxon>
        <taxon>Smittium</taxon>
    </lineage>
</organism>